<accession>A0A6N0IHV6</accession>
<dbReference type="EMBL" id="CP054563">
    <property type="protein sequence ID" value="QKQ34329.1"/>
    <property type="molecule type" value="Genomic_DNA"/>
</dbReference>
<name>A0A6N0IHV6_ECOLX</name>
<evidence type="ECO:0000313" key="1">
    <source>
        <dbReference type="EMBL" id="QKQ34329.1"/>
    </source>
</evidence>
<protein>
    <submittedName>
        <fullName evidence="1">Uncharacterized protein</fullName>
    </submittedName>
</protein>
<sequence>MKKERIAIIDLLLKEHDDADLLKEKDEIIDEISFEEIKQNMKQEKIFVDIENLKRAKLERYRYYFDALKDSLILGLEPPEDFALITDDGNITAIPSGDTNSIIHELLKELISDFVKNENYGLDKYLSADIRHGVFLKINSDQVLKNRN</sequence>
<organism evidence="1">
    <name type="scientific">Escherichia coli</name>
    <dbReference type="NCBI Taxonomy" id="562"/>
    <lineage>
        <taxon>Bacteria</taxon>
        <taxon>Pseudomonadati</taxon>
        <taxon>Pseudomonadota</taxon>
        <taxon>Gammaproteobacteria</taxon>
        <taxon>Enterobacterales</taxon>
        <taxon>Enterobacteriaceae</taxon>
        <taxon>Escherichia</taxon>
    </lineage>
</organism>
<proteinExistence type="predicted"/>
<gene>
    <name evidence="1" type="ORF">HPE44_07110</name>
</gene>
<dbReference type="AlphaFoldDB" id="A0A6N0IHV6"/>
<reference evidence="1" key="1">
    <citation type="submission" date="2020-05" db="EMBL/GenBank/DDBJ databases">
        <title>Title: F plasmids are the major carriers of antibiotic resistance genes in human-associated commensal E. coli.</title>
        <authorList>
            <person name="Stephens C."/>
            <person name="Arismendi T."/>
            <person name="Wright M."/>
            <person name="Hartman A."/>
            <person name="Gonzalez A."/>
            <person name="Gill M."/>
            <person name="Pandori M."/>
            <person name="Hess D."/>
        </authorList>
    </citation>
    <scope>NUCLEOTIDE SEQUENCE</scope>
    <source>
        <strain evidence="1">SCU-478</strain>
    </source>
</reference>